<gene>
    <name evidence="10" type="primary">Ckap4</name>
</gene>
<keyword evidence="9" id="KW-1185">Reference proteome</keyword>
<evidence type="ECO:0000256" key="3">
    <source>
        <dbReference type="ARBA" id="ARBA00022475"/>
    </source>
</evidence>
<dbReference type="KEGG" id="hgl:101700263"/>
<feature type="compositionally biased region" description="Pro residues" evidence="8">
    <location>
        <begin position="118"/>
        <end position="127"/>
    </location>
</feature>
<dbReference type="Proteomes" id="UP000694906">
    <property type="component" value="Unplaced"/>
</dbReference>
<dbReference type="GeneID" id="101700263"/>
<evidence type="ECO:0000313" key="9">
    <source>
        <dbReference type="Proteomes" id="UP000694906"/>
    </source>
</evidence>
<evidence type="ECO:0000313" key="10">
    <source>
        <dbReference type="RefSeq" id="XP_004845124.1"/>
    </source>
</evidence>
<accession>A0AAX6P792</accession>
<keyword evidence="6" id="KW-0472">Membrane</keyword>
<keyword evidence="5" id="KW-0597">Phosphoprotein</keyword>
<proteinExistence type="predicted"/>
<feature type="region of interest" description="Disordered" evidence="8">
    <location>
        <begin position="322"/>
        <end position="357"/>
    </location>
</feature>
<feature type="region of interest" description="Disordered" evidence="8">
    <location>
        <begin position="207"/>
        <end position="266"/>
    </location>
</feature>
<evidence type="ECO:0000256" key="1">
    <source>
        <dbReference type="ARBA" id="ARBA00004236"/>
    </source>
</evidence>
<dbReference type="Gene3D" id="1.10.287.1490">
    <property type="match status" value="1"/>
</dbReference>
<feature type="region of interest" description="Disordered" evidence="8">
    <location>
        <begin position="102"/>
        <end position="133"/>
    </location>
</feature>
<evidence type="ECO:0000256" key="5">
    <source>
        <dbReference type="ARBA" id="ARBA00022553"/>
    </source>
</evidence>
<evidence type="ECO:0000256" key="6">
    <source>
        <dbReference type="ARBA" id="ARBA00023136"/>
    </source>
</evidence>
<feature type="coiled-coil region" evidence="7">
    <location>
        <begin position="726"/>
        <end position="791"/>
    </location>
</feature>
<dbReference type="GO" id="GO:0005791">
    <property type="term" value="C:rough endoplasmic reticulum"/>
    <property type="evidence" value="ECO:0007669"/>
    <property type="project" value="TreeGrafter"/>
</dbReference>
<protein>
    <submittedName>
        <fullName evidence="10">Cytoskeleton-associated protein 4</fullName>
    </submittedName>
</protein>
<dbReference type="RefSeq" id="XP_004845124.1">
    <property type="nucleotide sequence ID" value="XM_004845067.2"/>
</dbReference>
<evidence type="ECO:0000256" key="7">
    <source>
        <dbReference type="SAM" id="Coils"/>
    </source>
</evidence>
<keyword evidence="3" id="KW-1003">Cell membrane</keyword>
<dbReference type="CTD" id="10970"/>
<feature type="compositionally biased region" description="Basic and acidic residues" evidence="8">
    <location>
        <begin position="346"/>
        <end position="357"/>
    </location>
</feature>
<evidence type="ECO:0000256" key="2">
    <source>
        <dbReference type="ARBA" id="ARBA00004496"/>
    </source>
</evidence>
<keyword evidence="7" id="KW-0175">Coiled coil</keyword>
<keyword evidence="4" id="KW-0963">Cytoplasm</keyword>
<comment type="subcellular location">
    <subcellularLocation>
        <location evidence="1">Cell membrane</location>
    </subcellularLocation>
    <subcellularLocation>
        <location evidence="2">Cytoplasm</location>
    </subcellularLocation>
</comment>
<dbReference type="PANTHER" id="PTHR45161:SF1">
    <property type="entry name" value="CYTOSKELETON-ASSOCIATED PROTEIN 4"/>
    <property type="match status" value="1"/>
</dbReference>
<feature type="coiled-coil region" evidence="7">
    <location>
        <begin position="368"/>
        <end position="395"/>
    </location>
</feature>
<evidence type="ECO:0000256" key="8">
    <source>
        <dbReference type="SAM" id="MobiDB-lite"/>
    </source>
</evidence>
<evidence type="ECO:0000256" key="4">
    <source>
        <dbReference type="ARBA" id="ARBA00022490"/>
    </source>
</evidence>
<organism evidence="9 10">
    <name type="scientific">Heterocephalus glaber</name>
    <name type="common">Naked mole rat</name>
    <dbReference type="NCBI Taxonomy" id="10181"/>
    <lineage>
        <taxon>Eukaryota</taxon>
        <taxon>Metazoa</taxon>
        <taxon>Chordata</taxon>
        <taxon>Craniata</taxon>
        <taxon>Vertebrata</taxon>
        <taxon>Euteleostomi</taxon>
        <taxon>Mammalia</taxon>
        <taxon>Eutheria</taxon>
        <taxon>Euarchontoglires</taxon>
        <taxon>Glires</taxon>
        <taxon>Rodentia</taxon>
        <taxon>Hystricomorpha</taxon>
        <taxon>Bathyergidae</taxon>
        <taxon>Heterocephalus</taxon>
    </lineage>
</organism>
<dbReference type="PANTHER" id="PTHR45161">
    <property type="entry name" value="CYTOSKELETON-ASSOCIATED PROTEIN 4"/>
    <property type="match status" value="1"/>
</dbReference>
<reference evidence="10" key="1">
    <citation type="submission" date="2025-08" db="UniProtKB">
        <authorList>
            <consortium name="RefSeq"/>
        </authorList>
    </citation>
    <scope>IDENTIFICATION</scope>
</reference>
<dbReference type="GO" id="GO:0005886">
    <property type="term" value="C:plasma membrane"/>
    <property type="evidence" value="ECO:0007669"/>
    <property type="project" value="UniProtKB-SubCell"/>
</dbReference>
<name>A0AAX6P792_HETGA</name>
<dbReference type="AlphaFoldDB" id="A0AAX6P792"/>
<sequence>MAIISIAATMIVTLSPPPPSSPSSGSEGHLPWVSRPLLFFLVDVLQKGDPGNCFKDSKLCAPGVLTPLPSPPTPVPGCRCRAGLFWAPSEESEPALLAVLQAESGPADQEASATGPGSPDPVPPPLCRPGQAEARSLHTRPWGVWTGVPAQPTWARTPALLHLYPRQPPLVVHVHAGGLHVGASQGSACGLLAGLFPVTVTDLGSVPRRAAKSSEPGCAAGSWGAQPPSQRRPLTPQRAKAFPAASSEDAGAPGLRCPRGGQGVWASPETEAVGEKWAVGTLGPAPRPPAAARGCPLRPGWGGAEGAGSAQARGAREILRGPRRGFGTGLVATVPARPPEKPAPPGRDRRASGHQDLAGQRDELGRGLRGVEQKVQSLQATLGTLESTLRSAQHKQDLTEKAVKQGESEVGRIGEVLQKLQDEILKDLSDGIHVVKDARERDFTSLEHTVEERLTELTKSINDNIAVFTAVQKRSQEEIDDVKASVREMQGSAQSRGEDLAALRSSLQALEAEVYAEVRELVSLKQEQQAFKQAAEAERLALQALTEKLQHSEEASSHLPEEVRGLQEEVRQLRVQAPRPEGDAGSGHADALDALLQKGRALDSRLQGVESGMNALQEASARQAESLQSLLSRGQEHEERLAVLHGHLQGLGPKADRDGLASTVQSLGEAQLALYGDVEELKRSMGELPGAVESLQRVREQVTTLLQEDPAARPLTPDLLDKLSSLDSLRSSVSQAELDLKMLRTAVDSLVAYSVKIERNENNLESTSALLQGLREDLDRLFVEVEKIYERI</sequence>
<feature type="coiled-coil region" evidence="7">
    <location>
        <begin position="507"/>
        <end position="555"/>
    </location>
</feature>